<comment type="similarity">
    <text evidence="2">Belongs to the RPGRIP1 family.</text>
</comment>
<dbReference type="SUPFAM" id="SSF49562">
    <property type="entry name" value="C2 domain (Calcium/lipid-binding domain, CaLB)"/>
    <property type="match status" value="2"/>
</dbReference>
<feature type="coiled-coil region" evidence="6">
    <location>
        <begin position="316"/>
        <end position="374"/>
    </location>
</feature>
<dbReference type="RefSeq" id="XP_030282328.1">
    <property type="nucleotide sequence ID" value="XM_030426468.1"/>
</dbReference>
<dbReference type="InParanoid" id="A0A671TKQ8"/>
<name>A0A671TKQ8_SPAAU</name>
<protein>
    <submittedName>
        <fullName evidence="9">RPGRIP1 like</fullName>
    </submittedName>
</protein>
<dbReference type="GO" id="GO:1905515">
    <property type="term" value="P:non-motile cilium assembly"/>
    <property type="evidence" value="ECO:0007669"/>
    <property type="project" value="TreeGrafter"/>
</dbReference>
<dbReference type="GO" id="GO:0009880">
    <property type="term" value="P:embryonic pattern specification"/>
    <property type="evidence" value="ECO:0007669"/>
    <property type="project" value="Ensembl"/>
</dbReference>
<dbReference type="OrthoDB" id="2133912at2759"/>
<dbReference type="InterPro" id="IPR021656">
    <property type="entry name" value="C2-C2_1"/>
</dbReference>
<dbReference type="GeneTree" id="ENSGT00520000055620"/>
<dbReference type="Pfam" id="PF00168">
    <property type="entry name" value="C2"/>
    <property type="match status" value="1"/>
</dbReference>
<dbReference type="GO" id="GO:0005856">
    <property type="term" value="C:cytoskeleton"/>
    <property type="evidence" value="ECO:0007669"/>
    <property type="project" value="UniProtKB-ARBA"/>
</dbReference>
<evidence type="ECO:0000313" key="10">
    <source>
        <dbReference type="Proteomes" id="UP000472265"/>
    </source>
</evidence>
<dbReference type="Ensembl" id="ENSSAUT00010001431.1">
    <property type="protein sequence ID" value="ENSSAUP00010001377.1"/>
    <property type="gene ID" value="ENSSAUG00010000708.1"/>
</dbReference>
<dbReference type="FunFam" id="2.60.40.150:FF:000073">
    <property type="entry name" value="protein fantom isoform X1"/>
    <property type="match status" value="1"/>
</dbReference>
<dbReference type="InterPro" id="IPR031139">
    <property type="entry name" value="RPGRIP1_fam"/>
</dbReference>
<keyword evidence="3 6" id="KW-0175">Coiled coil</keyword>
<keyword evidence="4" id="KW-0969">Cilium</keyword>
<reference evidence="9" key="2">
    <citation type="submission" date="2025-08" db="UniProtKB">
        <authorList>
            <consortium name="Ensembl"/>
        </authorList>
    </citation>
    <scope>IDENTIFICATION</scope>
</reference>
<dbReference type="FunCoup" id="A0A671TKQ8">
    <property type="interactions" value="236"/>
</dbReference>
<feature type="domain" description="C2" evidence="8">
    <location>
        <begin position="759"/>
        <end position="882"/>
    </location>
</feature>
<reference evidence="9" key="3">
    <citation type="submission" date="2025-09" db="UniProtKB">
        <authorList>
            <consortium name="Ensembl"/>
        </authorList>
    </citation>
    <scope>IDENTIFICATION</scope>
</reference>
<dbReference type="Pfam" id="PF11618">
    <property type="entry name" value="C2-C2_1"/>
    <property type="match status" value="1"/>
</dbReference>
<feature type="compositionally biased region" description="Polar residues" evidence="7">
    <location>
        <begin position="1279"/>
        <end position="1288"/>
    </location>
</feature>
<evidence type="ECO:0000313" key="9">
    <source>
        <dbReference type="Ensembl" id="ENSSAUP00010001377.1"/>
    </source>
</evidence>
<feature type="compositionally biased region" description="Acidic residues" evidence="7">
    <location>
        <begin position="1265"/>
        <end position="1276"/>
    </location>
</feature>
<feature type="coiled-coil region" evidence="6">
    <location>
        <begin position="117"/>
        <end position="144"/>
    </location>
</feature>
<feature type="compositionally biased region" description="Acidic residues" evidence="7">
    <location>
        <begin position="1056"/>
        <end position="1070"/>
    </location>
</feature>
<dbReference type="PROSITE" id="PS50004">
    <property type="entry name" value="C2"/>
    <property type="match status" value="1"/>
</dbReference>
<comment type="subcellular location">
    <subcellularLocation>
        <location evidence="1">Cell projection</location>
        <location evidence="1">Cilium</location>
    </subcellularLocation>
</comment>
<feature type="region of interest" description="Disordered" evidence="7">
    <location>
        <begin position="1265"/>
        <end position="1288"/>
    </location>
</feature>
<dbReference type="GO" id="GO:0032391">
    <property type="term" value="C:photoreceptor connecting cilium"/>
    <property type="evidence" value="ECO:0007669"/>
    <property type="project" value="TreeGrafter"/>
</dbReference>
<dbReference type="GO" id="GO:0046548">
    <property type="term" value="P:retinal rod cell development"/>
    <property type="evidence" value="ECO:0007669"/>
    <property type="project" value="TreeGrafter"/>
</dbReference>
<evidence type="ECO:0000256" key="7">
    <source>
        <dbReference type="SAM" id="MobiDB-lite"/>
    </source>
</evidence>
<feature type="region of interest" description="Disordered" evidence="7">
    <location>
        <begin position="148"/>
        <end position="201"/>
    </location>
</feature>
<dbReference type="PANTHER" id="PTHR14240">
    <property type="entry name" value="RETINITIS PIGMENTOSA GTPASE REGULATOR-INTERACTING PROTEIN"/>
    <property type="match status" value="1"/>
</dbReference>
<feature type="compositionally biased region" description="Acidic residues" evidence="7">
    <location>
        <begin position="1029"/>
        <end position="1038"/>
    </location>
</feature>
<dbReference type="Proteomes" id="UP000472265">
    <property type="component" value="Chromosome 8"/>
</dbReference>
<dbReference type="InterPro" id="IPR035892">
    <property type="entry name" value="C2_domain_sf"/>
</dbReference>
<evidence type="ECO:0000256" key="5">
    <source>
        <dbReference type="ARBA" id="ARBA00023273"/>
    </source>
</evidence>
<dbReference type="SMART" id="SM00239">
    <property type="entry name" value="C2"/>
    <property type="match status" value="1"/>
</dbReference>
<gene>
    <name evidence="9" type="primary">nox5</name>
</gene>
<evidence type="ECO:0000256" key="4">
    <source>
        <dbReference type="ARBA" id="ARBA00023069"/>
    </source>
</evidence>
<proteinExistence type="inferred from homology"/>
<dbReference type="Gene3D" id="2.60.40.150">
    <property type="entry name" value="C2 domain"/>
    <property type="match status" value="3"/>
</dbReference>
<evidence type="ECO:0000256" key="6">
    <source>
        <dbReference type="SAM" id="Coils"/>
    </source>
</evidence>
<dbReference type="InterPro" id="IPR000008">
    <property type="entry name" value="C2_dom"/>
</dbReference>
<feature type="region of interest" description="Disordered" evidence="7">
    <location>
        <begin position="926"/>
        <end position="957"/>
    </location>
</feature>
<dbReference type="GeneID" id="115586969"/>
<evidence type="ECO:0000256" key="3">
    <source>
        <dbReference type="ARBA" id="ARBA00023054"/>
    </source>
</evidence>
<feature type="compositionally biased region" description="Polar residues" evidence="7">
    <location>
        <begin position="175"/>
        <end position="187"/>
    </location>
</feature>
<dbReference type="InterPro" id="IPR041091">
    <property type="entry name" value="RPGRIP1_C"/>
</dbReference>
<accession>A0A671TKQ8</accession>
<feature type="compositionally biased region" description="Polar residues" evidence="7">
    <location>
        <begin position="990"/>
        <end position="1016"/>
    </location>
</feature>
<organism evidence="9 10">
    <name type="scientific">Sparus aurata</name>
    <name type="common">Gilthead sea bream</name>
    <dbReference type="NCBI Taxonomy" id="8175"/>
    <lineage>
        <taxon>Eukaryota</taxon>
        <taxon>Metazoa</taxon>
        <taxon>Chordata</taxon>
        <taxon>Craniata</taxon>
        <taxon>Vertebrata</taxon>
        <taxon>Euteleostomi</taxon>
        <taxon>Actinopterygii</taxon>
        <taxon>Neopterygii</taxon>
        <taxon>Teleostei</taxon>
        <taxon>Neoteleostei</taxon>
        <taxon>Acanthomorphata</taxon>
        <taxon>Eupercaria</taxon>
        <taxon>Spariformes</taxon>
        <taxon>Sparidae</taxon>
        <taxon>Sparus</taxon>
    </lineage>
</organism>
<evidence type="ECO:0000256" key="1">
    <source>
        <dbReference type="ARBA" id="ARBA00004138"/>
    </source>
</evidence>
<dbReference type="CDD" id="cd00030">
    <property type="entry name" value="C2"/>
    <property type="match status" value="1"/>
</dbReference>
<reference evidence="9" key="1">
    <citation type="submission" date="2021-04" db="EMBL/GenBank/DDBJ databases">
        <authorList>
            <consortium name="Wellcome Sanger Institute Data Sharing"/>
        </authorList>
    </citation>
    <scope>NUCLEOTIDE SEQUENCE [LARGE SCALE GENOMIC DNA]</scope>
</reference>
<keyword evidence="10" id="KW-1185">Reference proteome</keyword>
<sequence length="1288" mass="146111">MSTLLDETAADVPVRDLTVNLSRLAAGPQDLSVYQNARARQDISRVSREELEDRFLRLHEETLHLRQHINTQDDKIKKLGTKLMRLVKDRGRMEQLAAGGAGQPVCRVRDVGMEEIIEDLQDKVRGLQTENEGLKKRLLVAKQQLLNSQSSRPSPYGHVQSRVNSGLKKLRDDASSPSQTRPKSTRSLEGAGRPPTGLLPRFGHNLLEEARAEIRNLENVVELQRSHMEEMEGANQLLHDELRKKEAEYEEKLLQVRQQQTSKLRSHVNSNVTMIKLQKQLADRSNAVTELEGRFLQLQESQRMLKTSHDAAMLKVDELSAQLKDERMKSLDLEKQLQCSTVARMKMDQLQERISELEQERDLLKDNNEKLVNSAFDVSQQQKWQIKEQQLKLQIVQLETALKADLVDKNEILDKIKAERDTSEKLTEENKKLQIQFLEQKQQLEELTDRLKFYSRENEYDVAELTEALLLIKTRKSQKNGDLGFLKEVEEGASSVRELRAAHAETIQELQKTRNLLSMESKICRDYKAELEAVLKKMDGDRAEHDQKLERQAQLLDTRAAKIRKLEAQLRDVAYGTKTYVFKPDLTAEDEAEQLDETLHLERGENLLELQIVGATLSPSALEVLGDGEPSTFCTYSLYLFELHSTPVVTGQKPKYGFTSKYVVSMDDRFLDYLHRGCVTVELHQALGLDWRILASGQLRLQQLLEQDGKVYGTAPLVGVSDELHSFGSVDYWLRLRIPMTETIRLFRERVKAVGYVHTALKDDTQLQPAGSGSWNELHITVQSCRDLRSRRSQPPSPFVVYKFSDFPDCLTATIHDCCHPRFKELKSYSVPMDGDLDRYLKSDVLQLYVFDYKEEQMDEYVGKARVPLLPLAQDEEINTVFELADPSGLPAGHIEVTLKWRFSYVPPSDAIMTVEEPKLIPGQLEQEHHSVEDKEGDESLQEEARELSHRSTSLSTGAAFQARLPKIRHKTQVKEGLTAKKVTFVDPTASDSTRQVGDRSSTGVSAEARQTTSSPAVKHVLTPAAQNTEEEEEEDEESHFSEGQLVPLSSQSCSDDSDISEEMTEDVEEPPAAKEDQSESTQSDSDDCIVHGQAAGRKPSERLRVEISSLSLRPECRVARDGSVVRLFVEYSLLDLPTEETPLSLPKPPRGKSINYNYSKVVPVDAENNEARRRLLRGVLQGRNPQMERIVFTVVSEPPEEEEQERECEDVGVAFLRIPEILERQQDLTETSLHVVDVEDRSEVIGSLTVSVEGLEALQAIMEDQDQDQDQDLDQDLTPVSSLLPSA</sequence>
<dbReference type="PANTHER" id="PTHR14240:SF1">
    <property type="entry name" value="PROTEIN FANTOM-RELATED"/>
    <property type="match status" value="1"/>
</dbReference>
<dbReference type="OMA" id="HMERIRF"/>
<feature type="coiled-coil region" evidence="6">
    <location>
        <begin position="207"/>
        <end position="259"/>
    </location>
</feature>
<keyword evidence="5" id="KW-0966">Cell projection</keyword>
<evidence type="ECO:0000259" key="8">
    <source>
        <dbReference type="PROSITE" id="PS50004"/>
    </source>
</evidence>
<feature type="coiled-coil region" evidence="6">
    <location>
        <begin position="409"/>
        <end position="457"/>
    </location>
</feature>
<evidence type="ECO:0000256" key="2">
    <source>
        <dbReference type="ARBA" id="ARBA00006042"/>
    </source>
</evidence>
<dbReference type="Pfam" id="PF18111">
    <property type="entry name" value="RPGR1_C"/>
    <property type="match status" value="1"/>
</dbReference>
<feature type="region of interest" description="Disordered" evidence="7">
    <location>
        <begin position="989"/>
        <end position="1088"/>
    </location>
</feature>